<evidence type="ECO:0000313" key="5">
    <source>
        <dbReference type="Proteomes" id="UP000887116"/>
    </source>
</evidence>
<gene>
    <name evidence="4" type="ORF">TNCT_633571</name>
</gene>
<name>A0A8X6F408_TRICU</name>
<keyword evidence="5" id="KW-1185">Reference proteome</keyword>
<dbReference type="EMBL" id="BMAO01000744">
    <property type="protein sequence ID" value="GFQ68924.1"/>
    <property type="molecule type" value="Genomic_DNA"/>
</dbReference>
<keyword evidence="2" id="KW-0804">Transcription</keyword>
<keyword evidence="3" id="KW-0675">Receptor</keyword>
<proteinExistence type="predicted"/>
<dbReference type="SUPFAM" id="SSF48508">
    <property type="entry name" value="Nuclear receptor ligand-binding domain"/>
    <property type="match status" value="1"/>
</dbReference>
<evidence type="ECO:0000256" key="3">
    <source>
        <dbReference type="ARBA" id="ARBA00023170"/>
    </source>
</evidence>
<dbReference type="OrthoDB" id="6472999at2759"/>
<dbReference type="InterPro" id="IPR035500">
    <property type="entry name" value="NHR-like_dom_sf"/>
</dbReference>
<evidence type="ECO:0000256" key="2">
    <source>
        <dbReference type="ARBA" id="ARBA00023163"/>
    </source>
</evidence>
<sequence>MNRETNKIGFNFAKTLTVLVAQNMYPEVIQEDMKKTKLQDCYNYHLWIDLIPRILGKWKMEMYFVLAEELSIQCQQLNDKSFCEMMQQLKEDFRSDDFDPAEFFCFCILVSFYATIALKRNCQEARKVAVRTIYDNVQYYEERGQMTESSWKTIFDIATQMAYS</sequence>
<evidence type="ECO:0000256" key="1">
    <source>
        <dbReference type="ARBA" id="ARBA00023015"/>
    </source>
</evidence>
<accession>A0A8X6F408</accession>
<keyword evidence="1" id="KW-0805">Transcription regulation</keyword>
<evidence type="ECO:0000313" key="4">
    <source>
        <dbReference type="EMBL" id="GFQ68924.1"/>
    </source>
</evidence>
<reference evidence="4" key="1">
    <citation type="submission" date="2020-07" db="EMBL/GenBank/DDBJ databases">
        <title>Multicomponent nature underlies the extraordinary mechanical properties of spider dragline silk.</title>
        <authorList>
            <person name="Kono N."/>
            <person name="Nakamura H."/>
            <person name="Mori M."/>
            <person name="Yoshida Y."/>
            <person name="Ohtoshi R."/>
            <person name="Malay A.D."/>
            <person name="Moran D.A.P."/>
            <person name="Tomita M."/>
            <person name="Numata K."/>
            <person name="Arakawa K."/>
        </authorList>
    </citation>
    <scope>NUCLEOTIDE SEQUENCE</scope>
</reference>
<dbReference type="AlphaFoldDB" id="A0A8X6F408"/>
<dbReference type="Proteomes" id="UP000887116">
    <property type="component" value="Unassembled WGS sequence"/>
</dbReference>
<organism evidence="4 5">
    <name type="scientific">Trichonephila clavata</name>
    <name type="common">Joro spider</name>
    <name type="synonym">Nephila clavata</name>
    <dbReference type="NCBI Taxonomy" id="2740835"/>
    <lineage>
        <taxon>Eukaryota</taxon>
        <taxon>Metazoa</taxon>
        <taxon>Ecdysozoa</taxon>
        <taxon>Arthropoda</taxon>
        <taxon>Chelicerata</taxon>
        <taxon>Arachnida</taxon>
        <taxon>Araneae</taxon>
        <taxon>Araneomorphae</taxon>
        <taxon>Entelegynae</taxon>
        <taxon>Araneoidea</taxon>
        <taxon>Nephilidae</taxon>
        <taxon>Trichonephila</taxon>
    </lineage>
</organism>
<comment type="caution">
    <text evidence="4">The sequence shown here is derived from an EMBL/GenBank/DDBJ whole genome shotgun (WGS) entry which is preliminary data.</text>
</comment>
<protein>
    <submittedName>
        <fullName evidence="4">Uncharacterized protein</fullName>
    </submittedName>
</protein>